<reference evidence="1 2" key="2">
    <citation type="journal article" date="2022" name="Mol. Ecol. Resour.">
        <title>The genomes of chicory, endive, great burdock and yacon provide insights into Asteraceae paleo-polyploidization history and plant inulin production.</title>
        <authorList>
            <person name="Fan W."/>
            <person name="Wang S."/>
            <person name="Wang H."/>
            <person name="Wang A."/>
            <person name="Jiang F."/>
            <person name="Liu H."/>
            <person name="Zhao H."/>
            <person name="Xu D."/>
            <person name="Zhang Y."/>
        </authorList>
    </citation>
    <scope>NUCLEOTIDE SEQUENCE [LARGE SCALE GENOMIC DNA]</scope>
    <source>
        <strain evidence="2">cv. Yunnan</strain>
        <tissue evidence="1">Leaves</tissue>
    </source>
</reference>
<accession>A0ACB9KD60</accession>
<sequence length="107" mass="11799">MLQAPASLNENGSTAGMSNVQGDELQVALHFLQALLVSPGVVRTELAPELYRTVVESCIVSLRRGLGDGFDGVKWGAMSYKAWLMYHQVISYGRSPLLMKHKAHEIR</sequence>
<reference evidence="2" key="1">
    <citation type="journal article" date="2022" name="Mol. Ecol. Resour.">
        <title>The genomes of chicory, endive, great burdock and yacon provide insights into Asteraceae palaeo-polyploidization history and plant inulin production.</title>
        <authorList>
            <person name="Fan W."/>
            <person name="Wang S."/>
            <person name="Wang H."/>
            <person name="Wang A."/>
            <person name="Jiang F."/>
            <person name="Liu H."/>
            <person name="Zhao H."/>
            <person name="Xu D."/>
            <person name="Zhang Y."/>
        </authorList>
    </citation>
    <scope>NUCLEOTIDE SEQUENCE [LARGE SCALE GENOMIC DNA]</scope>
    <source>
        <strain evidence="2">cv. Yunnan</strain>
    </source>
</reference>
<evidence type="ECO:0000313" key="1">
    <source>
        <dbReference type="EMBL" id="KAI3830197.1"/>
    </source>
</evidence>
<keyword evidence="2" id="KW-1185">Reference proteome</keyword>
<dbReference type="Proteomes" id="UP001056120">
    <property type="component" value="Linkage Group LG01"/>
</dbReference>
<evidence type="ECO:0000313" key="2">
    <source>
        <dbReference type="Proteomes" id="UP001056120"/>
    </source>
</evidence>
<organism evidence="1 2">
    <name type="scientific">Smallanthus sonchifolius</name>
    <dbReference type="NCBI Taxonomy" id="185202"/>
    <lineage>
        <taxon>Eukaryota</taxon>
        <taxon>Viridiplantae</taxon>
        <taxon>Streptophyta</taxon>
        <taxon>Embryophyta</taxon>
        <taxon>Tracheophyta</taxon>
        <taxon>Spermatophyta</taxon>
        <taxon>Magnoliopsida</taxon>
        <taxon>eudicotyledons</taxon>
        <taxon>Gunneridae</taxon>
        <taxon>Pentapetalae</taxon>
        <taxon>asterids</taxon>
        <taxon>campanulids</taxon>
        <taxon>Asterales</taxon>
        <taxon>Asteraceae</taxon>
        <taxon>Asteroideae</taxon>
        <taxon>Heliantheae alliance</taxon>
        <taxon>Millerieae</taxon>
        <taxon>Smallanthus</taxon>
    </lineage>
</organism>
<name>A0ACB9KD60_9ASTR</name>
<proteinExistence type="predicted"/>
<gene>
    <name evidence="1" type="ORF">L1987_04331</name>
</gene>
<protein>
    <submittedName>
        <fullName evidence="1">Uncharacterized protein</fullName>
    </submittedName>
</protein>
<comment type="caution">
    <text evidence="1">The sequence shown here is derived from an EMBL/GenBank/DDBJ whole genome shotgun (WGS) entry which is preliminary data.</text>
</comment>
<dbReference type="EMBL" id="CM042018">
    <property type="protein sequence ID" value="KAI3830197.1"/>
    <property type="molecule type" value="Genomic_DNA"/>
</dbReference>